<feature type="signal peptide" evidence="1">
    <location>
        <begin position="1"/>
        <end position="21"/>
    </location>
</feature>
<evidence type="ECO:0000313" key="3">
    <source>
        <dbReference type="Proteomes" id="UP001596337"/>
    </source>
</evidence>
<evidence type="ECO:0000313" key="2">
    <source>
        <dbReference type="EMBL" id="MFC6867363.1"/>
    </source>
</evidence>
<keyword evidence="3" id="KW-1185">Reference proteome</keyword>
<proteinExistence type="predicted"/>
<keyword evidence="1" id="KW-0732">Signal</keyword>
<comment type="caution">
    <text evidence="2">The sequence shown here is derived from an EMBL/GenBank/DDBJ whole genome shotgun (WGS) entry which is preliminary data.</text>
</comment>
<dbReference type="Pfam" id="PF13624">
    <property type="entry name" value="SurA_N_3"/>
    <property type="match status" value="1"/>
</dbReference>
<dbReference type="EMBL" id="JBHSXX010000001">
    <property type="protein sequence ID" value="MFC6867363.1"/>
    <property type="molecule type" value="Genomic_DNA"/>
</dbReference>
<dbReference type="InterPro" id="IPR027304">
    <property type="entry name" value="Trigger_fact/SurA_dom_sf"/>
</dbReference>
<evidence type="ECO:0000256" key="1">
    <source>
        <dbReference type="SAM" id="SignalP"/>
    </source>
</evidence>
<organism evidence="2 3">
    <name type="scientific">Haloechinothrix salitolerans</name>
    <dbReference type="NCBI Taxonomy" id="926830"/>
    <lineage>
        <taxon>Bacteria</taxon>
        <taxon>Bacillati</taxon>
        <taxon>Actinomycetota</taxon>
        <taxon>Actinomycetes</taxon>
        <taxon>Pseudonocardiales</taxon>
        <taxon>Pseudonocardiaceae</taxon>
        <taxon>Haloechinothrix</taxon>
    </lineage>
</organism>
<feature type="chain" id="PRO_5047068781" evidence="1">
    <location>
        <begin position="22"/>
        <end position="319"/>
    </location>
</feature>
<dbReference type="SUPFAM" id="SSF109998">
    <property type="entry name" value="Triger factor/SurA peptide-binding domain-like"/>
    <property type="match status" value="1"/>
</dbReference>
<dbReference type="Proteomes" id="UP001596337">
    <property type="component" value="Unassembled WGS sequence"/>
</dbReference>
<protein>
    <submittedName>
        <fullName evidence="2">SurA N-terminal domain-containing protein</fullName>
    </submittedName>
</protein>
<gene>
    <name evidence="2" type="ORF">ACFQGD_09390</name>
</gene>
<name>A0ABW2BYP3_9PSEU</name>
<accession>A0ABW2BYP3</accession>
<dbReference type="RefSeq" id="WP_345403487.1">
    <property type="nucleotide sequence ID" value="NZ_BAABLA010000114.1"/>
</dbReference>
<sequence length="319" mass="34324">MDLIRRFTLLFTVATTAIVLAGCGDAPSKANAAAIVGDDRISLDSVQHEVQWLLDNVPDMRQLQQQDKLSLLSRHIVQTRVRHELIGAAARQEGLRADAGEIDQLLQQVGGAEQAPSQFGVEASRVREFASDYVLLQQLAERNLDRISVEFVGAYISGESPEQTAKEKALDLGRKIAAEPERAKELAQENGTEVIDQSVTLGELASGQQTALLAASPLFSADEGTVVVTQPSPQQGSLWLVALVEEREVGGGSVDNSDQPVPPQLLAQIGIQQLAPYAAEQGVEISPRFGVWNQATVAIAESEDTVASYLLPTRPTSKQ</sequence>
<reference evidence="3" key="1">
    <citation type="journal article" date="2019" name="Int. J. Syst. Evol. Microbiol.">
        <title>The Global Catalogue of Microorganisms (GCM) 10K type strain sequencing project: providing services to taxonomists for standard genome sequencing and annotation.</title>
        <authorList>
            <consortium name="The Broad Institute Genomics Platform"/>
            <consortium name="The Broad Institute Genome Sequencing Center for Infectious Disease"/>
            <person name="Wu L."/>
            <person name="Ma J."/>
        </authorList>
    </citation>
    <scope>NUCLEOTIDE SEQUENCE [LARGE SCALE GENOMIC DNA]</scope>
    <source>
        <strain evidence="3">KCTC 32255</strain>
    </source>
</reference>
<dbReference type="PROSITE" id="PS51257">
    <property type="entry name" value="PROKAR_LIPOPROTEIN"/>
    <property type="match status" value="1"/>
</dbReference>